<dbReference type="Proteomes" id="UP001595701">
    <property type="component" value="Unassembled WGS sequence"/>
</dbReference>
<reference evidence="2" key="1">
    <citation type="journal article" date="2019" name="Int. J. Syst. Evol. Microbiol.">
        <title>The Global Catalogue of Microorganisms (GCM) 10K type strain sequencing project: providing services to taxonomists for standard genome sequencing and annotation.</title>
        <authorList>
            <consortium name="The Broad Institute Genomics Platform"/>
            <consortium name="The Broad Institute Genome Sequencing Center for Infectious Disease"/>
            <person name="Wu L."/>
            <person name="Ma J."/>
        </authorList>
    </citation>
    <scope>NUCLEOTIDE SEQUENCE [LARGE SCALE GENOMIC DNA]</scope>
    <source>
        <strain evidence="2">CGMCC 4.7035</strain>
    </source>
</reference>
<dbReference type="SUPFAM" id="SSF53474">
    <property type="entry name" value="alpha/beta-Hydrolases"/>
    <property type="match status" value="1"/>
</dbReference>
<name>A0ABV7SPP5_9ACTN</name>
<organism evidence="1 2">
    <name type="scientific">Streptomyces yaanensis</name>
    <dbReference type="NCBI Taxonomy" id="1142239"/>
    <lineage>
        <taxon>Bacteria</taxon>
        <taxon>Bacillati</taxon>
        <taxon>Actinomycetota</taxon>
        <taxon>Actinomycetes</taxon>
        <taxon>Kitasatosporales</taxon>
        <taxon>Streptomycetaceae</taxon>
        <taxon>Streptomyces</taxon>
    </lineage>
</organism>
<comment type="caution">
    <text evidence="1">The sequence shown here is derived from an EMBL/GenBank/DDBJ whole genome shotgun (WGS) entry which is preliminary data.</text>
</comment>
<evidence type="ECO:0000313" key="1">
    <source>
        <dbReference type="EMBL" id="MFC3577692.1"/>
    </source>
</evidence>
<protein>
    <submittedName>
        <fullName evidence="1">RBBP9/YdeN family alpha/beta hydrolase</fullName>
    </submittedName>
</protein>
<evidence type="ECO:0000313" key="2">
    <source>
        <dbReference type="Proteomes" id="UP001595701"/>
    </source>
</evidence>
<dbReference type="Gene3D" id="3.40.50.1820">
    <property type="entry name" value="alpha/beta hydrolase"/>
    <property type="match status" value="1"/>
</dbReference>
<dbReference type="EMBL" id="JBHRWR010000039">
    <property type="protein sequence ID" value="MFC3577692.1"/>
    <property type="molecule type" value="Genomic_DNA"/>
</dbReference>
<gene>
    <name evidence="1" type="ORF">ACFOZ0_31410</name>
</gene>
<dbReference type="InterPro" id="IPR010662">
    <property type="entry name" value="RBBP9/YdeN"/>
</dbReference>
<keyword evidence="2" id="KW-1185">Reference proteome</keyword>
<dbReference type="GO" id="GO:0016787">
    <property type="term" value="F:hydrolase activity"/>
    <property type="evidence" value="ECO:0007669"/>
    <property type="project" value="UniProtKB-KW"/>
</dbReference>
<dbReference type="RefSeq" id="WP_310777239.1">
    <property type="nucleotide sequence ID" value="NZ_JBHRWR010000039.1"/>
</dbReference>
<dbReference type="InterPro" id="IPR029058">
    <property type="entry name" value="AB_hydrolase_fold"/>
</dbReference>
<sequence length="209" mass="22519">MSTNDTREAPHTTPEPPRAYLILHGWQNHRPKGHWQHWLADRLTALGHHVTYPQLPDPDDPDPDAWLAELARHLDGLPGDGERVVVAHSLSTVLWLHAVARGVKGLDVDRVLLVAPPSASFLGRHPEVAAFAVPPLDGLPLPAPTRLVAGDDDPCCPEGARTAFGDPLGIPTEIIPGAAHLDLDAGYGSWPAVLEWCLDASTRLTARPA</sequence>
<keyword evidence="1" id="KW-0378">Hydrolase</keyword>
<proteinExistence type="predicted"/>
<dbReference type="Pfam" id="PF06821">
    <property type="entry name" value="Ser_hydrolase"/>
    <property type="match status" value="1"/>
</dbReference>
<accession>A0ABV7SPP5</accession>